<reference evidence="4 5" key="1">
    <citation type="submission" date="2016-05" db="EMBL/GenBank/DDBJ databases">
        <title>Complete genome sequence of two 2,5-diketo-D-glunonic acid producing strain Tatumella citrea.</title>
        <authorList>
            <person name="Duan C."/>
            <person name="Yang J."/>
            <person name="Yang S."/>
        </authorList>
    </citation>
    <scope>NUCLEOTIDE SEQUENCE [LARGE SCALE GENOMIC DNA]</scope>
    <source>
        <strain evidence="3 4">ATCC 39140</strain>
        <strain evidence="2 5">DSM 13699</strain>
    </source>
</reference>
<dbReference type="EMBL" id="CP015581">
    <property type="protein sequence ID" value="ARU98568.1"/>
    <property type="molecule type" value="Genomic_DNA"/>
</dbReference>
<protein>
    <submittedName>
        <fullName evidence="2">Gluconate 2-dehydrogenase</fullName>
    </submittedName>
</protein>
<dbReference type="AlphaFoldDB" id="A0A1Y0LA05"/>
<dbReference type="KEGG" id="tci:A7K98_12620"/>
<feature type="signal peptide" evidence="1">
    <location>
        <begin position="1"/>
        <end position="29"/>
    </location>
</feature>
<dbReference type="EMBL" id="CP015579">
    <property type="protein sequence ID" value="ARU94530.1"/>
    <property type="molecule type" value="Genomic_DNA"/>
</dbReference>
<feature type="chain" id="PRO_5011000483" evidence="1">
    <location>
        <begin position="30"/>
        <end position="239"/>
    </location>
</feature>
<evidence type="ECO:0000313" key="2">
    <source>
        <dbReference type="EMBL" id="ARU94530.1"/>
    </source>
</evidence>
<keyword evidence="1" id="KW-0732">Signal</keyword>
<organism evidence="2 5">
    <name type="scientific">Tatumella citrea</name>
    <name type="common">Pantoea citrea</name>
    <dbReference type="NCBI Taxonomy" id="53336"/>
    <lineage>
        <taxon>Bacteria</taxon>
        <taxon>Pseudomonadati</taxon>
        <taxon>Pseudomonadota</taxon>
        <taxon>Gammaproteobacteria</taxon>
        <taxon>Enterobacterales</taxon>
        <taxon>Erwiniaceae</taxon>
        <taxon>Tatumella</taxon>
    </lineage>
</organism>
<evidence type="ECO:0000313" key="5">
    <source>
        <dbReference type="Proteomes" id="UP000195814"/>
    </source>
</evidence>
<sequence length="239" mass="26257">MKENSQPPAASRRKFLQTALAIIPSTALATSVVPAALAAEQTKNPTRDYVPVFFKDDEWRFIIAATDVLIPGDEYGPGAVSEGVPVFIDRQMEMPYGYGQLWYMKPPFQEGSPLLGYQKNLTPRDIYRRGIAALNKACQTTYQHPFASLATADKVQVMEDLESGKLVTEDVDGKLFFAQLLENTKEGYLADPIHGGNQTMASWKMIGFPGARADYVQVMDNPGKPYLPGPVSISGKYGA</sequence>
<dbReference type="Proteomes" id="UP000195814">
    <property type="component" value="Chromosome"/>
</dbReference>
<evidence type="ECO:0000313" key="4">
    <source>
        <dbReference type="Proteomes" id="UP000195729"/>
    </source>
</evidence>
<dbReference type="RefSeq" id="WP_087488894.1">
    <property type="nucleotide sequence ID" value="NZ_CP015579.1"/>
</dbReference>
<proteinExistence type="predicted"/>
<evidence type="ECO:0000313" key="3">
    <source>
        <dbReference type="EMBL" id="ARU98568.1"/>
    </source>
</evidence>
<accession>A0A1Y0LA05</accession>
<dbReference type="OrthoDB" id="8400810at2"/>
<dbReference type="InterPro" id="IPR006311">
    <property type="entry name" value="TAT_signal"/>
</dbReference>
<dbReference type="InterPro" id="IPR027056">
    <property type="entry name" value="Gluconate_2DH_su3"/>
</dbReference>
<dbReference type="Pfam" id="PF13618">
    <property type="entry name" value="Gluconate_2-dh3"/>
    <property type="match status" value="1"/>
</dbReference>
<keyword evidence="4" id="KW-1185">Reference proteome</keyword>
<dbReference type="Proteomes" id="UP000195729">
    <property type="component" value="Chromosome"/>
</dbReference>
<name>A0A1Y0LA05_TATCI</name>
<gene>
    <name evidence="2" type="ORF">A7K98_12620</name>
    <name evidence="3" type="ORF">A7K99_12610</name>
</gene>
<evidence type="ECO:0000256" key="1">
    <source>
        <dbReference type="SAM" id="SignalP"/>
    </source>
</evidence>
<dbReference type="PROSITE" id="PS51318">
    <property type="entry name" value="TAT"/>
    <property type="match status" value="1"/>
</dbReference>